<dbReference type="GO" id="GO:0006631">
    <property type="term" value="P:fatty acid metabolic process"/>
    <property type="evidence" value="ECO:0007669"/>
    <property type="project" value="UniProtKB-ARBA"/>
</dbReference>
<dbReference type="SUPFAM" id="SSF48113">
    <property type="entry name" value="Heme-dependent peroxidases"/>
    <property type="match status" value="1"/>
</dbReference>
<dbReference type="GO" id="GO:0006979">
    <property type="term" value="P:response to oxidative stress"/>
    <property type="evidence" value="ECO:0007669"/>
    <property type="project" value="InterPro"/>
</dbReference>
<feature type="binding site" description="axial binding residue" evidence="6">
    <location>
        <position position="353"/>
    </location>
    <ligand>
        <name>heme b</name>
        <dbReference type="ChEBI" id="CHEBI:60344"/>
    </ligand>
    <ligandPart>
        <name>Fe</name>
        <dbReference type="ChEBI" id="CHEBI:18248"/>
    </ligandPart>
</feature>
<dbReference type="AlphaFoldDB" id="A0A9P6L2C0"/>
<dbReference type="Gene3D" id="1.10.630.10">
    <property type="entry name" value="Cytochrome P450"/>
    <property type="match status" value="1"/>
</dbReference>
<keyword evidence="9" id="KW-1185">Reference proteome</keyword>
<comment type="caution">
    <text evidence="8">The sequence shown here is derived from an EMBL/GenBank/DDBJ whole genome shotgun (WGS) entry which is preliminary data.</text>
</comment>
<dbReference type="SUPFAM" id="SSF48264">
    <property type="entry name" value="Cytochrome P450"/>
    <property type="match status" value="1"/>
</dbReference>
<feature type="region of interest" description="Disordered" evidence="7">
    <location>
        <begin position="1"/>
        <end position="25"/>
    </location>
</feature>
<evidence type="ECO:0000256" key="7">
    <source>
        <dbReference type="SAM" id="MobiDB-lite"/>
    </source>
</evidence>
<gene>
    <name evidence="8" type="ORF">BJ322DRAFT_1113516</name>
</gene>
<evidence type="ECO:0000256" key="1">
    <source>
        <dbReference type="ARBA" id="ARBA00022617"/>
    </source>
</evidence>
<evidence type="ECO:0000313" key="8">
    <source>
        <dbReference type="EMBL" id="KAF9779160.1"/>
    </source>
</evidence>
<feature type="compositionally biased region" description="Polar residues" evidence="7">
    <location>
        <begin position="1"/>
        <end position="12"/>
    </location>
</feature>
<dbReference type="InterPro" id="IPR036396">
    <property type="entry name" value="Cyt_P450_sf"/>
</dbReference>
<protein>
    <submittedName>
        <fullName evidence="8">Linoleate diol synthase</fullName>
    </submittedName>
</protein>
<sequence length="1034" mass="115723">MPLVISPNTPTKNDPAENSKPIKELKDGDTGLPFNMEYSGFSAALDFLKDPNAIDDRKMLLEAILSKLSEFPKGSIEKRLEQNDLPHPPLTNVGDEYAWRSADGYGNNVVNPALGQAGNPYARSVSQTNPLPRHQLPDPGLAFDTLLRREKFTPHPAGLSSLMFSFAALVIHSVFRTSHDNVNINETSSYVDLAPLYGVNQQKQNEVRVRDGRGLLHPDVFSEDRLLLLPPAVCVLLVLFNRNHNYIAQKLLEINERGTWQDPATIPANTPNRSDVIIQQEEEIFQIARSINCGWFGFVVFSDYFSSILGLVRQGNSWSLDPFSEFRKEDHAIFERGRGNVCSVEFNCLYRWHATTSQADEQWVEQLTSHTFPGMKSDEISVSDFKNKLKEIQQGETDCTTWTFGGMQRGSDGRFKNADLANILKTQTEHPAASFGARGTPANMRWMEVMGIESARRWGCCSLNDFRQFLGLRRYKTFLEWNPDKEIADAAEKLYGEIDNLELYTGLQAEATKPVVKGAGLCPGYTISRAILADAIALIRGDRLFTADFTPHNLTAWGIADCVRSPDNPGFGSMLGRLFLRTLPDEFTDNSTYAWFPLMTPQAMDQVLTKLGGKEKYDFVRPQTADRVREFKEYGEVAGILQNKDKFRYPFLSRISTVIHGPGFFLATNSPERGDREQRQIFKALAETPEQVEAITNFFYENTKALIAKESFKLVGGQKCGIDIVRDVFRVVPVQWVATQVAGMTLKKPENDTENTFTETELFDALGDIYSFCFLDIEGGQILKTKGRVEKQIQQLMEHIEANIGGSILKRFSVNGVVGTLSRMFGNKQDLADKLQQAGTPSAQNVNSVLAVMVGASVELAQAFTLMLNILLEQTDVAQAFANNDKTEILEGYVTEMLRIDPPLQGIYREAKANEVVGTTSVNAGDLVYLDITTANFNERAFAQPTKIDHSRPKEHYIRGDVLTRTLGTELVSKIVIKTLQAVFELKDLTRGPGQSGDLKRIIAEVDGIKLRRYLDKAQQLSPWATSMVVTYKN</sequence>
<evidence type="ECO:0000256" key="2">
    <source>
        <dbReference type="ARBA" id="ARBA00022723"/>
    </source>
</evidence>
<dbReference type="GO" id="GO:0004497">
    <property type="term" value="F:monooxygenase activity"/>
    <property type="evidence" value="ECO:0007669"/>
    <property type="project" value="InterPro"/>
</dbReference>
<dbReference type="Proteomes" id="UP000736335">
    <property type="component" value="Unassembled WGS sequence"/>
</dbReference>
<keyword evidence="4" id="KW-0560">Oxidoreductase</keyword>
<dbReference type="PROSITE" id="PS50292">
    <property type="entry name" value="PEROXIDASE_3"/>
    <property type="match status" value="1"/>
</dbReference>
<evidence type="ECO:0000313" key="9">
    <source>
        <dbReference type="Proteomes" id="UP000736335"/>
    </source>
</evidence>
<dbReference type="EMBL" id="WIUZ02000020">
    <property type="protein sequence ID" value="KAF9779160.1"/>
    <property type="molecule type" value="Genomic_DNA"/>
</dbReference>
<evidence type="ECO:0000256" key="6">
    <source>
        <dbReference type="PIRSR" id="PIRSR619791-2"/>
    </source>
</evidence>
<dbReference type="InterPro" id="IPR034812">
    <property type="entry name" value="Ppo-like_N"/>
</dbReference>
<keyword evidence="3" id="KW-0223">Dioxygenase</keyword>
<name>A0A9P6L2C0_9AGAM</name>
<keyword evidence="1 6" id="KW-0349">Heme</keyword>
<dbReference type="GO" id="GO:0020037">
    <property type="term" value="F:heme binding"/>
    <property type="evidence" value="ECO:0007669"/>
    <property type="project" value="InterPro"/>
</dbReference>
<dbReference type="CDD" id="cd09817">
    <property type="entry name" value="linoleate_diol_synthase_like"/>
    <property type="match status" value="1"/>
</dbReference>
<evidence type="ECO:0000256" key="3">
    <source>
        <dbReference type="ARBA" id="ARBA00022964"/>
    </source>
</evidence>
<dbReference type="PANTHER" id="PTHR11903:SF37">
    <property type="entry name" value="PSI-PRODUCING OXYGENASE A"/>
    <property type="match status" value="1"/>
</dbReference>
<dbReference type="GO" id="GO:0004601">
    <property type="term" value="F:peroxidase activity"/>
    <property type="evidence" value="ECO:0007669"/>
    <property type="project" value="InterPro"/>
</dbReference>
<dbReference type="InterPro" id="IPR019791">
    <property type="entry name" value="Haem_peroxidase_animal"/>
</dbReference>
<dbReference type="Pfam" id="PF03098">
    <property type="entry name" value="An_peroxidase"/>
    <property type="match status" value="1"/>
</dbReference>
<organism evidence="8 9">
    <name type="scientific">Thelephora terrestris</name>
    <dbReference type="NCBI Taxonomy" id="56493"/>
    <lineage>
        <taxon>Eukaryota</taxon>
        <taxon>Fungi</taxon>
        <taxon>Dikarya</taxon>
        <taxon>Basidiomycota</taxon>
        <taxon>Agaricomycotina</taxon>
        <taxon>Agaricomycetes</taxon>
        <taxon>Thelephorales</taxon>
        <taxon>Thelephoraceae</taxon>
        <taxon>Thelephora</taxon>
    </lineage>
</organism>
<dbReference type="InterPro" id="IPR010255">
    <property type="entry name" value="Haem_peroxidase_sf"/>
</dbReference>
<feature type="compositionally biased region" description="Basic and acidic residues" evidence="7">
    <location>
        <begin position="14"/>
        <end position="25"/>
    </location>
</feature>
<accession>A0A9P6L2C0</accession>
<dbReference type="GO" id="GO:0005506">
    <property type="term" value="F:iron ion binding"/>
    <property type="evidence" value="ECO:0007669"/>
    <property type="project" value="InterPro"/>
</dbReference>
<dbReference type="GO" id="GO:0016705">
    <property type="term" value="F:oxidoreductase activity, acting on paired donors, with incorporation or reduction of molecular oxygen"/>
    <property type="evidence" value="ECO:0007669"/>
    <property type="project" value="InterPro"/>
</dbReference>
<dbReference type="Gene3D" id="1.10.640.10">
    <property type="entry name" value="Haem peroxidase domain superfamily, animal type"/>
    <property type="match status" value="1"/>
</dbReference>
<dbReference type="GO" id="GO:0051213">
    <property type="term" value="F:dioxygenase activity"/>
    <property type="evidence" value="ECO:0007669"/>
    <property type="project" value="UniProtKB-KW"/>
</dbReference>
<evidence type="ECO:0000256" key="5">
    <source>
        <dbReference type="ARBA" id="ARBA00023004"/>
    </source>
</evidence>
<dbReference type="PANTHER" id="PTHR11903">
    <property type="entry name" value="PROSTAGLANDIN G/H SYNTHASE"/>
    <property type="match status" value="1"/>
</dbReference>
<keyword evidence="5 6" id="KW-0408">Iron</keyword>
<dbReference type="InterPro" id="IPR037120">
    <property type="entry name" value="Haem_peroxidase_sf_animal"/>
</dbReference>
<dbReference type="InterPro" id="IPR050783">
    <property type="entry name" value="Oxylipin_biosynth_metab"/>
</dbReference>
<reference evidence="8" key="2">
    <citation type="submission" date="2020-11" db="EMBL/GenBank/DDBJ databases">
        <authorList>
            <consortium name="DOE Joint Genome Institute"/>
            <person name="Kuo A."/>
            <person name="Miyauchi S."/>
            <person name="Kiss E."/>
            <person name="Drula E."/>
            <person name="Kohler A."/>
            <person name="Sanchez-Garcia M."/>
            <person name="Andreopoulos B."/>
            <person name="Barry K.W."/>
            <person name="Bonito G."/>
            <person name="Buee M."/>
            <person name="Carver A."/>
            <person name="Chen C."/>
            <person name="Cichocki N."/>
            <person name="Clum A."/>
            <person name="Culley D."/>
            <person name="Crous P.W."/>
            <person name="Fauchery L."/>
            <person name="Girlanda M."/>
            <person name="Hayes R."/>
            <person name="Keri Z."/>
            <person name="Labutti K."/>
            <person name="Lipzen A."/>
            <person name="Lombard V."/>
            <person name="Magnuson J."/>
            <person name="Maillard F."/>
            <person name="Morin E."/>
            <person name="Murat C."/>
            <person name="Nolan M."/>
            <person name="Ohm R."/>
            <person name="Pangilinan J."/>
            <person name="Pereira M."/>
            <person name="Perotto S."/>
            <person name="Peter M."/>
            <person name="Riley R."/>
            <person name="Sitrit Y."/>
            <person name="Stielow B."/>
            <person name="Szollosi G."/>
            <person name="Zifcakova L."/>
            <person name="Stursova M."/>
            <person name="Spatafora J.W."/>
            <person name="Tedersoo L."/>
            <person name="Vaario L.-M."/>
            <person name="Yamada A."/>
            <person name="Yan M."/>
            <person name="Wang P."/>
            <person name="Xu J."/>
            <person name="Bruns T."/>
            <person name="Baldrian P."/>
            <person name="Vilgalys R."/>
            <person name="Henrissat B."/>
            <person name="Grigoriev I.V."/>
            <person name="Hibbett D."/>
            <person name="Nagy L.G."/>
            <person name="Martin F.M."/>
        </authorList>
    </citation>
    <scope>NUCLEOTIDE SEQUENCE</scope>
    <source>
        <strain evidence="8">UH-Tt-Lm1</strain>
    </source>
</reference>
<keyword evidence="2 6" id="KW-0479">Metal-binding</keyword>
<reference evidence="8" key="1">
    <citation type="journal article" date="2020" name="Nat. Commun.">
        <title>Large-scale genome sequencing of mycorrhizal fungi provides insights into the early evolution of symbiotic traits.</title>
        <authorList>
            <person name="Miyauchi S."/>
            <person name="Kiss E."/>
            <person name="Kuo A."/>
            <person name="Drula E."/>
            <person name="Kohler A."/>
            <person name="Sanchez-Garcia M."/>
            <person name="Morin E."/>
            <person name="Andreopoulos B."/>
            <person name="Barry K.W."/>
            <person name="Bonito G."/>
            <person name="Buee M."/>
            <person name="Carver A."/>
            <person name="Chen C."/>
            <person name="Cichocki N."/>
            <person name="Clum A."/>
            <person name="Culley D."/>
            <person name="Crous P.W."/>
            <person name="Fauchery L."/>
            <person name="Girlanda M."/>
            <person name="Hayes R.D."/>
            <person name="Keri Z."/>
            <person name="LaButti K."/>
            <person name="Lipzen A."/>
            <person name="Lombard V."/>
            <person name="Magnuson J."/>
            <person name="Maillard F."/>
            <person name="Murat C."/>
            <person name="Nolan M."/>
            <person name="Ohm R.A."/>
            <person name="Pangilinan J."/>
            <person name="Pereira M.F."/>
            <person name="Perotto S."/>
            <person name="Peter M."/>
            <person name="Pfister S."/>
            <person name="Riley R."/>
            <person name="Sitrit Y."/>
            <person name="Stielow J.B."/>
            <person name="Szollosi G."/>
            <person name="Zifcakova L."/>
            <person name="Stursova M."/>
            <person name="Spatafora J.W."/>
            <person name="Tedersoo L."/>
            <person name="Vaario L.M."/>
            <person name="Yamada A."/>
            <person name="Yan M."/>
            <person name="Wang P."/>
            <person name="Xu J."/>
            <person name="Bruns T."/>
            <person name="Baldrian P."/>
            <person name="Vilgalys R."/>
            <person name="Dunand C."/>
            <person name="Henrissat B."/>
            <person name="Grigoriev I.V."/>
            <person name="Hibbett D."/>
            <person name="Nagy L.G."/>
            <person name="Martin F.M."/>
        </authorList>
    </citation>
    <scope>NUCLEOTIDE SEQUENCE</scope>
    <source>
        <strain evidence="8">UH-Tt-Lm1</strain>
    </source>
</reference>
<evidence type="ECO:0000256" key="4">
    <source>
        <dbReference type="ARBA" id="ARBA00023002"/>
    </source>
</evidence>
<dbReference type="PRINTS" id="PR00457">
    <property type="entry name" value="ANPEROXIDASE"/>
</dbReference>
<proteinExistence type="predicted"/>
<dbReference type="OrthoDB" id="823504at2759"/>